<dbReference type="InterPro" id="IPR017441">
    <property type="entry name" value="Protein_kinase_ATP_BS"/>
</dbReference>
<dbReference type="AlphaFoldDB" id="A0A518BGN0"/>
<dbReference type="InterPro" id="IPR000719">
    <property type="entry name" value="Prot_kinase_dom"/>
</dbReference>
<evidence type="ECO:0000256" key="2">
    <source>
        <dbReference type="ARBA" id="ARBA00022741"/>
    </source>
</evidence>
<dbReference type="SUPFAM" id="SSF82171">
    <property type="entry name" value="DPP6 N-terminal domain-like"/>
    <property type="match status" value="1"/>
</dbReference>
<dbReference type="InterPro" id="IPR011009">
    <property type="entry name" value="Kinase-like_dom_sf"/>
</dbReference>
<protein>
    <submittedName>
        <fullName evidence="7">Serine/threonine-protein kinase PrkC</fullName>
        <ecNumber evidence="7">2.7.11.1</ecNumber>
    </submittedName>
</protein>
<name>A0A518BGN0_9BACT</name>
<feature type="domain" description="Protein kinase" evidence="6">
    <location>
        <begin position="10"/>
        <end position="267"/>
    </location>
</feature>
<dbReference type="InterPro" id="IPR011659">
    <property type="entry name" value="WD40"/>
</dbReference>
<evidence type="ECO:0000259" key="6">
    <source>
        <dbReference type="PROSITE" id="PS50011"/>
    </source>
</evidence>
<dbReference type="Gene3D" id="3.30.200.20">
    <property type="entry name" value="Phosphorylase Kinase, domain 1"/>
    <property type="match status" value="1"/>
</dbReference>
<organism evidence="7 8">
    <name type="scientific">Engelhardtia mirabilis</name>
    <dbReference type="NCBI Taxonomy" id="2528011"/>
    <lineage>
        <taxon>Bacteria</taxon>
        <taxon>Pseudomonadati</taxon>
        <taxon>Planctomycetota</taxon>
        <taxon>Planctomycetia</taxon>
        <taxon>Planctomycetia incertae sedis</taxon>
        <taxon>Engelhardtia</taxon>
    </lineage>
</organism>
<evidence type="ECO:0000256" key="3">
    <source>
        <dbReference type="ARBA" id="ARBA00022777"/>
    </source>
</evidence>
<dbReference type="GO" id="GO:0004674">
    <property type="term" value="F:protein serine/threonine kinase activity"/>
    <property type="evidence" value="ECO:0007669"/>
    <property type="project" value="UniProtKB-EC"/>
</dbReference>
<dbReference type="KEGG" id="pbap:Pla133_11820"/>
<dbReference type="Gene3D" id="2.120.10.30">
    <property type="entry name" value="TolB, C-terminal domain"/>
    <property type="match status" value="3"/>
</dbReference>
<dbReference type="CDD" id="cd14014">
    <property type="entry name" value="STKc_PknB_like"/>
    <property type="match status" value="1"/>
</dbReference>
<dbReference type="Pfam" id="PF00069">
    <property type="entry name" value="Pkinase"/>
    <property type="match status" value="1"/>
</dbReference>
<gene>
    <name evidence="7" type="primary">prkC_3</name>
    <name evidence="7" type="ORF">Pla133_11820</name>
</gene>
<evidence type="ECO:0000313" key="8">
    <source>
        <dbReference type="Proteomes" id="UP000316921"/>
    </source>
</evidence>
<dbReference type="PANTHER" id="PTHR43289">
    <property type="entry name" value="MITOGEN-ACTIVATED PROTEIN KINASE KINASE KINASE 20-RELATED"/>
    <property type="match status" value="1"/>
</dbReference>
<dbReference type="Gene3D" id="1.10.510.10">
    <property type="entry name" value="Transferase(Phosphotransferase) domain 1"/>
    <property type="match status" value="1"/>
</dbReference>
<dbReference type="SUPFAM" id="SSF63825">
    <property type="entry name" value="YWTD domain"/>
    <property type="match status" value="1"/>
</dbReference>
<dbReference type="EMBL" id="CP036287">
    <property type="protein sequence ID" value="QDU66116.1"/>
    <property type="molecule type" value="Genomic_DNA"/>
</dbReference>
<dbReference type="GO" id="GO:0005524">
    <property type="term" value="F:ATP binding"/>
    <property type="evidence" value="ECO:0007669"/>
    <property type="project" value="UniProtKB-UniRule"/>
</dbReference>
<evidence type="ECO:0000256" key="1">
    <source>
        <dbReference type="ARBA" id="ARBA00022679"/>
    </source>
</evidence>
<keyword evidence="2 5" id="KW-0547">Nucleotide-binding</keyword>
<keyword evidence="8" id="KW-1185">Reference proteome</keyword>
<evidence type="ECO:0000313" key="7">
    <source>
        <dbReference type="EMBL" id="QDU66116.1"/>
    </source>
</evidence>
<keyword evidence="3 7" id="KW-0418">Kinase</keyword>
<dbReference type="InterPro" id="IPR008271">
    <property type="entry name" value="Ser/Thr_kinase_AS"/>
</dbReference>
<evidence type="ECO:0000256" key="4">
    <source>
        <dbReference type="ARBA" id="ARBA00022840"/>
    </source>
</evidence>
<dbReference type="RefSeq" id="WP_145063382.1">
    <property type="nucleotide sequence ID" value="NZ_CP036287.1"/>
</dbReference>
<proteinExistence type="predicted"/>
<sequence>MQAGDKILHYRLESELGRGGMGTVWLAEDGKLGRQVALKFLHGWVGLDGDAAARLEREARAASSLDHPGVVTVHAIESGEGGSFVVMERVRGDRIDRHFETHPRDPRQVLSVIAEAAEAVAAAHEAGIIHRDLKPSNLYVDERGRVRVLDFGLAMVRDAPQLTQTGSTVGTLGYIAPEQLRGERVGPAVDVFSLAVVLFELLTGQGLFDRGQGAPGVLHDVLERRAPKPSDFVDGLPAGTDALVARALSKDPADRPADCGVFAHELRALGASDSSAAIEALAEERAKARLRPWLIGLGLALVAAVATIGLLRPWEVSPGTATDKDSVPAAPAAYANWTQRGAGIFAEAQRDPSFSPDGRRLAFVGAVDGVGQLQVTLLDDPAPLVLTTEPRPVSAPRWSPDGESILYHVEGPTGAPDETSVHVVGVLGGQARRVLEVGRNARWHPAGDRLVFEYDGRVSTVELGPGGAVGQPVAIEGVPRRTGVVFDRMPCYSPDGAYLAFATSELGPLSTLWELQLDSGELRQVMGQRAQVQDPVYSPGGERILFSSNLGGGMTLWSLDRVSGELTAVTTGVGTDRRVAPSPDGSRLAYVNLRGEFTLGLHDTASGESRVLQRSRSPMLAPEFDPRGERVVFFGGGGPGTEIYSLSVAGGAPTPIGRNPDELEIFPQVDPSGRFVYCYTEGVDGSRFVRLPLEGGAPETVFDGWSMQDFSYPDIDPGGESLVVFDVAGLRTKIFPLSGGEPRAVDAWIFRSRWSPDGSHLVGVQGQGRVVDLDLQTLETRTFGRGDTPTYGPGGEIWFTRVDGERRHLFAVDPATGAEREVTTLGLPWAEVTDGFDVSAGGLVVWSEYAELGTEIVLLERPSERD</sequence>
<dbReference type="Proteomes" id="UP000316921">
    <property type="component" value="Chromosome"/>
</dbReference>
<accession>A0A518BGN0</accession>
<evidence type="ECO:0000256" key="5">
    <source>
        <dbReference type="PROSITE-ProRule" id="PRU10141"/>
    </source>
</evidence>
<dbReference type="Pfam" id="PF07676">
    <property type="entry name" value="PD40"/>
    <property type="match status" value="3"/>
</dbReference>
<dbReference type="PROSITE" id="PS00108">
    <property type="entry name" value="PROTEIN_KINASE_ST"/>
    <property type="match status" value="1"/>
</dbReference>
<keyword evidence="4 5" id="KW-0067">ATP-binding</keyword>
<dbReference type="PROSITE" id="PS50011">
    <property type="entry name" value="PROTEIN_KINASE_DOM"/>
    <property type="match status" value="1"/>
</dbReference>
<dbReference type="EC" id="2.7.11.1" evidence="7"/>
<dbReference type="InterPro" id="IPR011042">
    <property type="entry name" value="6-blade_b-propeller_TolB-like"/>
</dbReference>
<reference evidence="7 8" key="1">
    <citation type="submission" date="2019-02" db="EMBL/GenBank/DDBJ databases">
        <title>Deep-cultivation of Planctomycetes and their phenomic and genomic characterization uncovers novel biology.</title>
        <authorList>
            <person name="Wiegand S."/>
            <person name="Jogler M."/>
            <person name="Boedeker C."/>
            <person name="Pinto D."/>
            <person name="Vollmers J."/>
            <person name="Rivas-Marin E."/>
            <person name="Kohn T."/>
            <person name="Peeters S.H."/>
            <person name="Heuer A."/>
            <person name="Rast P."/>
            <person name="Oberbeckmann S."/>
            <person name="Bunk B."/>
            <person name="Jeske O."/>
            <person name="Meyerdierks A."/>
            <person name="Storesund J.E."/>
            <person name="Kallscheuer N."/>
            <person name="Luecker S."/>
            <person name="Lage O.M."/>
            <person name="Pohl T."/>
            <person name="Merkel B.J."/>
            <person name="Hornburger P."/>
            <person name="Mueller R.-W."/>
            <person name="Bruemmer F."/>
            <person name="Labrenz M."/>
            <person name="Spormann A.M."/>
            <person name="Op den Camp H."/>
            <person name="Overmann J."/>
            <person name="Amann R."/>
            <person name="Jetten M.S.M."/>
            <person name="Mascher T."/>
            <person name="Medema M.H."/>
            <person name="Devos D.P."/>
            <person name="Kaster A.-K."/>
            <person name="Ovreas L."/>
            <person name="Rohde M."/>
            <person name="Galperin M.Y."/>
            <person name="Jogler C."/>
        </authorList>
    </citation>
    <scope>NUCLEOTIDE SEQUENCE [LARGE SCALE GENOMIC DNA]</scope>
    <source>
        <strain evidence="7 8">Pla133</strain>
    </source>
</reference>
<dbReference type="PROSITE" id="PS00107">
    <property type="entry name" value="PROTEIN_KINASE_ATP"/>
    <property type="match status" value="1"/>
</dbReference>
<feature type="binding site" evidence="5">
    <location>
        <position position="39"/>
    </location>
    <ligand>
        <name>ATP</name>
        <dbReference type="ChEBI" id="CHEBI:30616"/>
    </ligand>
</feature>
<keyword evidence="1 7" id="KW-0808">Transferase</keyword>
<dbReference type="SUPFAM" id="SSF56112">
    <property type="entry name" value="Protein kinase-like (PK-like)"/>
    <property type="match status" value="1"/>
</dbReference>
<dbReference type="PANTHER" id="PTHR43289:SF34">
    <property type="entry name" value="SERINE_THREONINE-PROTEIN KINASE YBDM-RELATED"/>
    <property type="match status" value="1"/>
</dbReference>
<dbReference type="SMART" id="SM00220">
    <property type="entry name" value="S_TKc"/>
    <property type="match status" value="1"/>
</dbReference>